<keyword evidence="2" id="KW-0274">FAD</keyword>
<dbReference type="Gene3D" id="3.40.30.120">
    <property type="match status" value="1"/>
</dbReference>
<dbReference type="PRINTS" id="PR00420">
    <property type="entry name" value="RNGMNOXGNASE"/>
</dbReference>
<dbReference type="EC" id="1.14.13.20" evidence="4"/>
<proteinExistence type="predicted"/>
<evidence type="ECO:0000256" key="2">
    <source>
        <dbReference type="ARBA" id="ARBA00022827"/>
    </source>
</evidence>
<dbReference type="Proteomes" id="UP000004703">
    <property type="component" value="Chromosome"/>
</dbReference>
<name>A0A5E8GY28_ROSAD</name>
<dbReference type="EMBL" id="ACCU02000004">
    <property type="protein sequence ID" value="EEE45009.1"/>
    <property type="molecule type" value="Genomic_DNA"/>
</dbReference>
<dbReference type="SUPFAM" id="SSF51905">
    <property type="entry name" value="FAD/NAD(P)-binding domain"/>
    <property type="match status" value="1"/>
</dbReference>
<reference evidence="4 5" key="1">
    <citation type="submission" date="2008-01" db="EMBL/GenBank/DDBJ databases">
        <authorList>
            <person name="Wagner-Dobler I."/>
            <person name="Ferriera S."/>
            <person name="Johnson J."/>
            <person name="Kravitz S."/>
            <person name="Beeson K."/>
            <person name="Sutton G."/>
            <person name="Rogers Y.-H."/>
            <person name="Friedman R."/>
            <person name="Frazier M."/>
            <person name="Venter J.C."/>
        </authorList>
    </citation>
    <scope>NUCLEOTIDE SEQUENCE [LARGE SCALE GENOMIC DNA]</scope>
    <source>
        <strain evidence="5">DSM 17067 / NCIMB 14079 / DFL-11</strain>
    </source>
</reference>
<dbReference type="RefSeq" id="WP_008192631.1">
    <property type="nucleotide sequence ID" value="NZ_CM011002.1"/>
</dbReference>
<comment type="caution">
    <text evidence="4">The sequence shown here is derived from an EMBL/GenBank/DDBJ whole genome shotgun (WGS) entry which is preliminary data.</text>
</comment>
<feature type="domain" description="FAD-binding" evidence="3">
    <location>
        <begin position="6"/>
        <end position="370"/>
    </location>
</feature>
<keyword evidence="4" id="KW-0560">Oxidoreductase</keyword>
<keyword evidence="1" id="KW-0285">Flavoprotein</keyword>
<dbReference type="InterPro" id="IPR002938">
    <property type="entry name" value="FAD-bd"/>
</dbReference>
<evidence type="ECO:0000256" key="1">
    <source>
        <dbReference type="ARBA" id="ARBA00022630"/>
    </source>
</evidence>
<sequence>MAEYNTDVLIIGTGPAGSATAALLSTYGIENMAVNRYRWLANTPRAHITNQRTMEVLRDLGRDVEDEAYLFAAHQELMGENVFCESLAGEEIGRMKSWGNHPLSKAEHLMASPTIMNDLPQTFMEPLLFKTACSRGTQARMSTQYLSHEQDADGVTSTCLDRLSGKEFTIRSKYLVGADGGNSLVAEQAGLPFEGKMGVGGSMNILFRADLSKHVAHRPSVLYWVMQPGADVGGIGMGLVRMVRPWNEWLIVWGYDINQPAPEVDEAMATDVARQLVGDPELEIELISANTWTVNNMYATHMQKERVFIMGDAAHRHPPSNGLGSNTSIQDSFNLAWKLAAVLKGQAGEALLDSYSVERAPVAKQIVTRANQSISEFGPIFEALGMGEGVDPEVMQQNLIARCDSTDEAEAQREAIRKAIAFKKYEFDAHGVEMNQRYKSDAIVTDGQPEPAFDRDQELHYHATTWPGARIPHCWVFDHDTGNKYSTLDLCGGGKFTVLTAIGGEAWEDAAKTVGDELGLDIAVHVIGPRRKYVDHTGDWARANEITDRGCVLVRPDQHVAWRSEGMAADPAGELRRILKSILAK</sequence>
<evidence type="ECO:0000313" key="4">
    <source>
        <dbReference type="EMBL" id="EEE45009.1"/>
    </source>
</evidence>
<evidence type="ECO:0000259" key="3">
    <source>
        <dbReference type="Pfam" id="PF01494"/>
    </source>
</evidence>
<dbReference type="Gene3D" id="3.30.9.10">
    <property type="entry name" value="D-Amino Acid Oxidase, subunit A, domain 2"/>
    <property type="match status" value="1"/>
</dbReference>
<protein>
    <submittedName>
        <fullName evidence="4">2-polyprenyl-6-methoxyphenol hydroxylase</fullName>
        <ecNumber evidence="4">1.14.13.20</ecNumber>
    </submittedName>
</protein>
<dbReference type="AlphaFoldDB" id="A0A5E8GY28"/>
<dbReference type="InterPro" id="IPR036188">
    <property type="entry name" value="FAD/NAD-bd_sf"/>
</dbReference>
<dbReference type="Pfam" id="PF21274">
    <property type="entry name" value="Rng_hyd_C"/>
    <property type="match status" value="1"/>
</dbReference>
<reference evidence="4 5" key="2">
    <citation type="submission" date="2013-04" db="EMBL/GenBank/DDBJ databases">
        <authorList>
            <person name="Fiebig A."/>
            <person name="Pradella S."/>
            <person name="Wagner-Doebler I."/>
        </authorList>
    </citation>
    <scope>NUCLEOTIDE SEQUENCE [LARGE SCALE GENOMIC DNA]</scope>
    <source>
        <strain evidence="5">DSM 17067 / NCIMB 14079 / DFL-11</strain>
    </source>
</reference>
<dbReference type="PANTHER" id="PTHR43004">
    <property type="entry name" value="TRK SYSTEM POTASSIUM UPTAKE PROTEIN"/>
    <property type="match status" value="1"/>
</dbReference>
<dbReference type="InterPro" id="IPR050641">
    <property type="entry name" value="RIFMO-like"/>
</dbReference>
<dbReference type="Pfam" id="PF01494">
    <property type="entry name" value="FAD_binding_3"/>
    <property type="match status" value="1"/>
</dbReference>
<dbReference type="PANTHER" id="PTHR43004:SF8">
    <property type="entry name" value="FAD-BINDING DOMAIN-CONTAINING PROTEIN-RELATED"/>
    <property type="match status" value="1"/>
</dbReference>
<gene>
    <name evidence="4" type="ORF">SADFL11_2297</name>
</gene>
<dbReference type="GO" id="GO:0071949">
    <property type="term" value="F:FAD binding"/>
    <property type="evidence" value="ECO:0007669"/>
    <property type="project" value="InterPro"/>
</dbReference>
<accession>A0A5E8GY28</accession>
<dbReference type="Gene3D" id="3.50.50.60">
    <property type="entry name" value="FAD/NAD(P)-binding domain"/>
    <property type="match status" value="1"/>
</dbReference>
<evidence type="ECO:0000313" key="5">
    <source>
        <dbReference type="Proteomes" id="UP000004703"/>
    </source>
</evidence>
<dbReference type="GO" id="GO:0018666">
    <property type="term" value="F:2,4-dichlorophenol 6-monooxygenase activity"/>
    <property type="evidence" value="ECO:0007669"/>
    <property type="project" value="UniProtKB-EC"/>
</dbReference>
<organism evidence="4 5">
    <name type="scientific">Roseibium alexandrii (strain DSM 17067 / NCIMB 14079 / DFL-11)</name>
    <name type="common">Labrenzia alexandrii</name>
    <dbReference type="NCBI Taxonomy" id="244592"/>
    <lineage>
        <taxon>Bacteria</taxon>
        <taxon>Pseudomonadati</taxon>
        <taxon>Pseudomonadota</taxon>
        <taxon>Alphaproteobacteria</taxon>
        <taxon>Hyphomicrobiales</taxon>
        <taxon>Stappiaceae</taxon>
        <taxon>Roseibium</taxon>
    </lineage>
</organism>